<dbReference type="InterPro" id="IPR036420">
    <property type="entry name" value="BRCT_dom_sf"/>
</dbReference>
<reference evidence="5" key="1">
    <citation type="submission" date="2020-06" db="EMBL/GenBank/DDBJ databases">
        <title>WGS assembly of Ceratodon purpureus strain R40.</title>
        <authorList>
            <person name="Carey S.B."/>
            <person name="Jenkins J."/>
            <person name="Shu S."/>
            <person name="Lovell J.T."/>
            <person name="Sreedasyam A."/>
            <person name="Maumus F."/>
            <person name="Tiley G.P."/>
            <person name="Fernandez-Pozo N."/>
            <person name="Barry K."/>
            <person name="Chen C."/>
            <person name="Wang M."/>
            <person name="Lipzen A."/>
            <person name="Daum C."/>
            <person name="Saski C.A."/>
            <person name="Payton A.C."/>
            <person name="Mcbreen J.C."/>
            <person name="Conrad R.E."/>
            <person name="Kollar L.M."/>
            <person name="Olsson S."/>
            <person name="Huttunen S."/>
            <person name="Landis J.B."/>
            <person name="Wickett N.J."/>
            <person name="Johnson M.G."/>
            <person name="Rensing S.A."/>
            <person name="Grimwood J."/>
            <person name="Schmutz J."/>
            <person name="Mcdaniel S.F."/>
        </authorList>
    </citation>
    <scope>NUCLEOTIDE SEQUENCE</scope>
    <source>
        <strain evidence="5">R40</strain>
    </source>
</reference>
<dbReference type="EMBL" id="CM026425">
    <property type="protein sequence ID" value="KAG0576912.1"/>
    <property type="molecule type" value="Genomic_DNA"/>
</dbReference>
<dbReference type="GO" id="GO:0006303">
    <property type="term" value="P:double-strand break repair via nonhomologous end joining"/>
    <property type="evidence" value="ECO:0007669"/>
    <property type="project" value="TreeGrafter"/>
</dbReference>
<protein>
    <recommendedName>
        <fullName evidence="7">DNA ligase 4</fullName>
    </recommendedName>
</protein>
<evidence type="ECO:0000256" key="1">
    <source>
        <dbReference type="ARBA" id="ARBA00023172"/>
    </source>
</evidence>
<name>A0A8T0I0E0_CERPU</name>
<dbReference type="PANTHER" id="PTHR45997:SF1">
    <property type="entry name" value="DNA LIGASE 4"/>
    <property type="match status" value="1"/>
</dbReference>
<dbReference type="InterPro" id="IPR012340">
    <property type="entry name" value="NA-bd_OB-fold"/>
</dbReference>
<feature type="region of interest" description="Disordered" evidence="2">
    <location>
        <begin position="520"/>
        <end position="542"/>
    </location>
</feature>
<dbReference type="Pfam" id="PF00533">
    <property type="entry name" value="BRCT"/>
    <property type="match status" value="1"/>
</dbReference>
<evidence type="ECO:0000313" key="5">
    <source>
        <dbReference type="EMBL" id="KAG0576912.1"/>
    </source>
</evidence>
<proteinExistence type="predicted"/>
<dbReference type="GO" id="GO:0032807">
    <property type="term" value="C:DNA ligase IV complex"/>
    <property type="evidence" value="ECO:0007669"/>
    <property type="project" value="TreeGrafter"/>
</dbReference>
<evidence type="ECO:0000259" key="4">
    <source>
        <dbReference type="PROSITE" id="PS50172"/>
    </source>
</evidence>
<dbReference type="InterPro" id="IPR001357">
    <property type="entry name" value="BRCT_dom"/>
</dbReference>
<comment type="caution">
    <text evidence="5">The sequence shown here is derived from an EMBL/GenBank/DDBJ whole genome shotgun (WGS) entry which is preliminary data.</text>
</comment>
<dbReference type="Proteomes" id="UP000822688">
    <property type="component" value="Chromosome 5"/>
</dbReference>
<dbReference type="GO" id="GO:0003910">
    <property type="term" value="F:DNA ligase (ATP) activity"/>
    <property type="evidence" value="ECO:0007669"/>
    <property type="project" value="InterPro"/>
</dbReference>
<dbReference type="SUPFAM" id="SSF50249">
    <property type="entry name" value="Nucleic acid-binding proteins"/>
    <property type="match status" value="1"/>
</dbReference>
<dbReference type="GO" id="GO:0006297">
    <property type="term" value="P:nucleotide-excision repair, DNA gap filling"/>
    <property type="evidence" value="ECO:0007669"/>
    <property type="project" value="TreeGrafter"/>
</dbReference>
<sequence>MDVVERGDEGIVVKDLKSEWSPDNKDGRWLKLKPDYVDLGSDLDLLIIGGYFGKGQKARQIGSFLLAVKDQSPKSKVDPSKFLTFCRCRNDLSRNNQNDLHQILMPYIVKNEKLTVPPSEYLITGNPYERPDFWISQPKMSKVLQVYGERRVHSRFTFKAGYAFRFARAVKVRYDKNWMDILSIQEFEEMVTSAKLSGLSNVGKSKSLPLPSKRKKYDRTRSGTLIPVHLQGQDHSGIIKKSSIFENLVIYICRPMEIELMQDLTKRIYESGGKVSLNLNSSVTYVVSAQTQGFDFDIAVKIPRDVISVDWVEVCLQSSQLLPINFRHYLHLSDATKEAQRAEVDNYGDTYFESTTSEDLEKIFQNMDTHNFEVDLNYLLKVEQKYFGSSAWSIFRGMVLFLLPPIHSTNIDSQTIAQCTLQRLSLEASMYGASVVETLHESVTHSICFVPKSIHIPFKSIYRSIQGSGQHETLLCKNVHVVSHLWLQDTIQQKEILSVSDYNLRSDILVDAAFVTKEEPSPKKRQRVSETPQSSSRRESLQDSVEDFLRMLLPSLESCT</sequence>
<dbReference type="Gene3D" id="3.40.50.10190">
    <property type="entry name" value="BRCT domain"/>
    <property type="match status" value="2"/>
</dbReference>
<keyword evidence="6" id="KW-1185">Reference proteome</keyword>
<dbReference type="Gene3D" id="2.40.50.140">
    <property type="entry name" value="Nucleic acid-binding proteins"/>
    <property type="match status" value="1"/>
</dbReference>
<evidence type="ECO:0000259" key="3">
    <source>
        <dbReference type="PROSITE" id="PS50160"/>
    </source>
</evidence>
<dbReference type="InterPro" id="IPR029710">
    <property type="entry name" value="LIG4"/>
</dbReference>
<dbReference type="PANTHER" id="PTHR45997">
    <property type="entry name" value="DNA LIGASE 4"/>
    <property type="match status" value="1"/>
</dbReference>
<dbReference type="AlphaFoldDB" id="A0A8T0I0E0"/>
<gene>
    <name evidence="5" type="ORF">KC19_5G117400</name>
</gene>
<evidence type="ECO:0000256" key="2">
    <source>
        <dbReference type="SAM" id="MobiDB-lite"/>
    </source>
</evidence>
<organism evidence="5 6">
    <name type="scientific">Ceratodon purpureus</name>
    <name type="common">Fire moss</name>
    <name type="synonym">Dicranum purpureum</name>
    <dbReference type="NCBI Taxonomy" id="3225"/>
    <lineage>
        <taxon>Eukaryota</taxon>
        <taxon>Viridiplantae</taxon>
        <taxon>Streptophyta</taxon>
        <taxon>Embryophyta</taxon>
        <taxon>Bryophyta</taxon>
        <taxon>Bryophytina</taxon>
        <taxon>Bryopsida</taxon>
        <taxon>Dicranidae</taxon>
        <taxon>Pseudoditrichales</taxon>
        <taxon>Ditrichaceae</taxon>
        <taxon>Ceratodon</taxon>
    </lineage>
</organism>
<dbReference type="Gene3D" id="3.30.1490.70">
    <property type="match status" value="1"/>
</dbReference>
<dbReference type="SUPFAM" id="SSF52113">
    <property type="entry name" value="BRCT domain"/>
    <property type="match status" value="2"/>
</dbReference>
<dbReference type="PROSITE" id="PS50172">
    <property type="entry name" value="BRCT"/>
    <property type="match status" value="2"/>
</dbReference>
<feature type="domain" description="ATP-dependent DNA ligase family profile" evidence="3">
    <location>
        <begin position="1"/>
        <end position="70"/>
    </location>
</feature>
<evidence type="ECO:0000313" key="6">
    <source>
        <dbReference type="Proteomes" id="UP000822688"/>
    </source>
</evidence>
<feature type="domain" description="BRCT" evidence="4">
    <location>
        <begin position="390"/>
        <end position="504"/>
    </location>
</feature>
<dbReference type="SMART" id="SM00292">
    <property type="entry name" value="BRCT"/>
    <property type="match status" value="1"/>
</dbReference>
<feature type="domain" description="BRCT" evidence="4">
    <location>
        <begin position="240"/>
        <end position="329"/>
    </location>
</feature>
<accession>A0A8T0I0E0</accession>
<keyword evidence="1" id="KW-0233">DNA recombination</keyword>
<evidence type="ECO:0008006" key="7">
    <source>
        <dbReference type="Google" id="ProtNLM"/>
    </source>
</evidence>
<dbReference type="GO" id="GO:0006310">
    <property type="term" value="P:DNA recombination"/>
    <property type="evidence" value="ECO:0007669"/>
    <property type="project" value="UniProtKB-KW"/>
</dbReference>
<dbReference type="PROSITE" id="PS50160">
    <property type="entry name" value="DNA_LIGASE_A3"/>
    <property type="match status" value="1"/>
</dbReference>
<dbReference type="GO" id="GO:0005524">
    <property type="term" value="F:ATP binding"/>
    <property type="evidence" value="ECO:0007669"/>
    <property type="project" value="InterPro"/>
</dbReference>
<dbReference type="GO" id="GO:0003677">
    <property type="term" value="F:DNA binding"/>
    <property type="evidence" value="ECO:0007669"/>
    <property type="project" value="InterPro"/>
</dbReference>
<dbReference type="InterPro" id="IPR012310">
    <property type="entry name" value="DNA_ligase_ATP-dep_cent"/>
</dbReference>